<dbReference type="EMBL" id="CP000926">
    <property type="protein sequence ID" value="ABY97526.1"/>
    <property type="molecule type" value="Genomic_DNA"/>
</dbReference>
<evidence type="ECO:0008006" key="3">
    <source>
        <dbReference type="Google" id="ProtNLM"/>
    </source>
</evidence>
<name>B0KGA5_PSEPG</name>
<dbReference type="RefSeq" id="WP_012271289.1">
    <property type="nucleotide sequence ID" value="NC_010322.1"/>
</dbReference>
<organism evidence="1 2">
    <name type="scientific">Pseudomonas putida (strain GB-1)</name>
    <dbReference type="NCBI Taxonomy" id="76869"/>
    <lineage>
        <taxon>Bacteria</taxon>
        <taxon>Pseudomonadati</taxon>
        <taxon>Pseudomonadota</taxon>
        <taxon>Gammaproteobacteria</taxon>
        <taxon>Pseudomonadales</taxon>
        <taxon>Pseudomonadaceae</taxon>
        <taxon>Pseudomonas</taxon>
    </lineage>
</organism>
<accession>B0KGA5</accession>
<dbReference type="KEGG" id="ppg:PputGB1_1621"/>
<dbReference type="Proteomes" id="UP000002157">
    <property type="component" value="Chromosome"/>
</dbReference>
<proteinExistence type="predicted"/>
<reference evidence="1 2" key="1">
    <citation type="submission" date="2008-01" db="EMBL/GenBank/DDBJ databases">
        <title>Complete sequence of Pseudomonas putida GB-1.</title>
        <authorList>
            <consortium name="US DOE Joint Genome Institute"/>
            <person name="Copeland A."/>
            <person name="Lucas S."/>
            <person name="Lapidus A."/>
            <person name="Barry K."/>
            <person name="Glavina del Rio T."/>
            <person name="Dalin E."/>
            <person name="Tice H."/>
            <person name="Pitluck S."/>
            <person name="Bruce D."/>
            <person name="Goodwin L."/>
            <person name="Chertkov O."/>
            <person name="Brettin T."/>
            <person name="Detter J.C."/>
            <person name="Han C."/>
            <person name="Kuske C.R."/>
            <person name="Schmutz J."/>
            <person name="Larimer F."/>
            <person name="Land M."/>
            <person name="Hauser L."/>
            <person name="Kyrpides N."/>
            <person name="Kim E."/>
            <person name="McCarthy J.K."/>
            <person name="Richardson P."/>
        </authorList>
    </citation>
    <scope>NUCLEOTIDE SEQUENCE [LARGE SCALE GENOMIC DNA]</scope>
    <source>
        <strain evidence="1 2">GB-1</strain>
    </source>
</reference>
<protein>
    <recommendedName>
        <fullName evidence="3">DUF2384 domain-containing protein</fullName>
    </recommendedName>
</protein>
<evidence type="ECO:0000313" key="2">
    <source>
        <dbReference type="Proteomes" id="UP000002157"/>
    </source>
</evidence>
<dbReference type="AlphaFoldDB" id="B0KGA5"/>
<sequence length="220" mass="25154">MFHTVLGARVHTLFEEHEAPEWRFVYHALNCEWFYVTKIEWENGEPTGSYMMMIGDIAELHMLLSAKLANTTISKIYVVTPGHINGTERWDCNLLLKIDEVDDVYPGCANVNHIYTVDRNGPVELYSSEPDGKWEKNDRVVLYDVGPDVLKIVEAERSEQAKRLASIMLVSARIHRNDAGASNLWLLTPNSELGGRRPIDMTSAVDYDWLQSHIKQKHSL</sequence>
<gene>
    <name evidence="1" type="ordered locus">PputGB1_1621</name>
</gene>
<dbReference type="HOGENOM" id="CLU_1255073_0_0_6"/>
<evidence type="ECO:0000313" key="1">
    <source>
        <dbReference type="EMBL" id="ABY97526.1"/>
    </source>
</evidence>